<dbReference type="RefSeq" id="WP_130604283.1">
    <property type="nucleotide sequence ID" value="NZ_CP034759.1"/>
</dbReference>
<evidence type="ECO:0000313" key="2">
    <source>
        <dbReference type="Proteomes" id="UP000290244"/>
    </source>
</evidence>
<protein>
    <submittedName>
        <fullName evidence="1">Uncharacterized protein</fullName>
    </submittedName>
</protein>
<proteinExistence type="predicted"/>
<dbReference type="AlphaFoldDB" id="A0A4P6PCW6"/>
<evidence type="ECO:0000313" key="1">
    <source>
        <dbReference type="EMBL" id="QBG37622.1"/>
    </source>
</evidence>
<dbReference type="OrthoDB" id="5888461at2"/>
<keyword evidence="2" id="KW-1185">Reference proteome</keyword>
<accession>A0A4P6PCW6</accession>
<sequence>MSAASPEVKAVEVPFEFRHSCWFCGEPYATYFTFPPAQSSRYELDRHIVLDCPHPTLAIQTCNECCAIASKARCASIFQVKQFVKGALIKQYRKDLAIGINWTPQSLAESEFEHGNFAGFQRSAWFMYEVAKARVNYQAWPIIVDGIQIQDTEIHTEFLFDDVYYPSISDAVKHYAKTFALDEHYFSAVLQHMWQVTGGINLADVSSSTFAKAVRFCRLLVGSTPDERKRAFKALTR</sequence>
<gene>
    <name evidence="1" type="ORF">EMK97_18740</name>
</gene>
<dbReference type="EMBL" id="CP034759">
    <property type="protein sequence ID" value="QBG37622.1"/>
    <property type="molecule type" value="Genomic_DNA"/>
</dbReference>
<dbReference type="Proteomes" id="UP000290244">
    <property type="component" value="Chromosome"/>
</dbReference>
<organism evidence="1 2">
    <name type="scientific">Litorilituus sediminis</name>
    <dbReference type="NCBI Taxonomy" id="718192"/>
    <lineage>
        <taxon>Bacteria</taxon>
        <taxon>Pseudomonadati</taxon>
        <taxon>Pseudomonadota</taxon>
        <taxon>Gammaproteobacteria</taxon>
        <taxon>Alteromonadales</taxon>
        <taxon>Colwelliaceae</taxon>
        <taxon>Litorilituus</taxon>
    </lineage>
</organism>
<reference evidence="1 2" key="1">
    <citation type="submission" date="2018-12" db="EMBL/GenBank/DDBJ databases">
        <title>Complete genome of Litorilituus sediminis.</title>
        <authorList>
            <person name="Liu A."/>
            <person name="Rong J."/>
        </authorList>
    </citation>
    <scope>NUCLEOTIDE SEQUENCE [LARGE SCALE GENOMIC DNA]</scope>
    <source>
        <strain evidence="1 2">JCM 17549</strain>
    </source>
</reference>
<name>A0A4P6PCW6_9GAMM</name>
<dbReference type="KEGG" id="lsd:EMK97_18740"/>